<protein>
    <submittedName>
        <fullName evidence="3">Universal stress protein</fullName>
    </submittedName>
</protein>
<keyword evidence="4" id="KW-1185">Reference proteome</keyword>
<dbReference type="PANTHER" id="PTHR46268">
    <property type="entry name" value="STRESS RESPONSE PROTEIN NHAX"/>
    <property type="match status" value="1"/>
</dbReference>
<evidence type="ECO:0000259" key="2">
    <source>
        <dbReference type="Pfam" id="PF00582"/>
    </source>
</evidence>
<dbReference type="RefSeq" id="WP_332292211.1">
    <property type="nucleotide sequence ID" value="NZ_JAZIBG010000048.1"/>
</dbReference>
<dbReference type="PANTHER" id="PTHR46268:SF6">
    <property type="entry name" value="UNIVERSAL STRESS PROTEIN UP12"/>
    <property type="match status" value="1"/>
</dbReference>
<dbReference type="InterPro" id="IPR006015">
    <property type="entry name" value="Universal_stress_UspA"/>
</dbReference>
<dbReference type="Gene3D" id="3.40.50.620">
    <property type="entry name" value="HUPs"/>
    <property type="match status" value="2"/>
</dbReference>
<proteinExistence type="inferred from homology"/>
<dbReference type="InterPro" id="IPR006016">
    <property type="entry name" value="UspA"/>
</dbReference>
<dbReference type="InterPro" id="IPR014729">
    <property type="entry name" value="Rossmann-like_a/b/a_fold"/>
</dbReference>
<evidence type="ECO:0000256" key="1">
    <source>
        <dbReference type="ARBA" id="ARBA00008791"/>
    </source>
</evidence>
<gene>
    <name evidence="3" type="ORF">V4F39_22300</name>
</gene>
<feature type="domain" description="UspA" evidence="2">
    <location>
        <begin position="40"/>
        <end position="178"/>
    </location>
</feature>
<dbReference type="SUPFAM" id="SSF52402">
    <property type="entry name" value="Adenine nucleotide alpha hydrolases-like"/>
    <property type="match status" value="2"/>
</dbReference>
<name>A0AAW9QM25_9BURK</name>
<sequence>MATKAGVTFTFGAMHIAPGHTLVRRLLDTTVLEETQMASFTSILAATDFSADGNNAVRRAACLAHELGARLRILHVLKATRRKALRDWFSPTPAFDLEATQARDALRRLAIEMAGEHDLIATVEVAVGDPFETLQKASEHVDLVVLGWRRHGRFKGMLGASTVDRMIRVGRRPVLVVKTSVQGSYRRVLVPIDFTASSDAAIRVADRMRRETGMHVFHAIDSKREAVLREADVPEHVIRETRLMEEGAINARMRRQVARLGLDSAPMNYALAHGHPVRSTLRHAHRLGADLIVAGKQVRSSLGSSLLGSVSSRVVSEAGCDTLIVPWRRESAAPQASRAHAGAWTQGHWIHKKARFASRRAS</sequence>
<dbReference type="PRINTS" id="PR01438">
    <property type="entry name" value="UNVRSLSTRESS"/>
</dbReference>
<dbReference type="EMBL" id="JAZIBG010000048">
    <property type="protein sequence ID" value="MEF7616662.1"/>
    <property type="molecule type" value="Genomic_DNA"/>
</dbReference>
<dbReference type="Pfam" id="PF00582">
    <property type="entry name" value="Usp"/>
    <property type="match status" value="2"/>
</dbReference>
<reference evidence="3 4" key="1">
    <citation type="submission" date="2024-02" db="EMBL/GenBank/DDBJ databases">
        <title>Genome sequence of Aquincola sp. MAHUQ-54.</title>
        <authorList>
            <person name="Huq M.A."/>
        </authorList>
    </citation>
    <scope>NUCLEOTIDE SEQUENCE [LARGE SCALE GENOMIC DNA]</scope>
    <source>
        <strain evidence="3 4">MAHUQ-54</strain>
    </source>
</reference>
<dbReference type="CDD" id="cd00293">
    <property type="entry name" value="USP-like"/>
    <property type="match status" value="2"/>
</dbReference>
<accession>A0AAW9QM25</accession>
<evidence type="ECO:0000313" key="4">
    <source>
        <dbReference type="Proteomes" id="UP001336250"/>
    </source>
</evidence>
<comment type="caution">
    <text evidence="3">The sequence shown here is derived from an EMBL/GenBank/DDBJ whole genome shotgun (WGS) entry which is preliminary data.</text>
</comment>
<evidence type="ECO:0000313" key="3">
    <source>
        <dbReference type="EMBL" id="MEF7616662.1"/>
    </source>
</evidence>
<feature type="domain" description="UspA" evidence="2">
    <location>
        <begin position="185"/>
        <end position="326"/>
    </location>
</feature>
<organism evidence="3 4">
    <name type="scientific">Aquincola agrisoli</name>
    <dbReference type="NCBI Taxonomy" id="3119538"/>
    <lineage>
        <taxon>Bacteria</taxon>
        <taxon>Pseudomonadati</taxon>
        <taxon>Pseudomonadota</taxon>
        <taxon>Betaproteobacteria</taxon>
        <taxon>Burkholderiales</taxon>
        <taxon>Sphaerotilaceae</taxon>
        <taxon>Aquincola</taxon>
    </lineage>
</organism>
<comment type="similarity">
    <text evidence="1">Belongs to the universal stress protein A family.</text>
</comment>
<dbReference type="Proteomes" id="UP001336250">
    <property type="component" value="Unassembled WGS sequence"/>
</dbReference>
<dbReference type="AlphaFoldDB" id="A0AAW9QM25"/>